<accession>A0A1D2QMR3</accession>
<dbReference type="PROSITE" id="PS51184">
    <property type="entry name" value="JMJC"/>
    <property type="match status" value="1"/>
</dbReference>
<dbReference type="STRING" id="62101.AB835_11895"/>
<protein>
    <recommendedName>
        <fullName evidence="1">JmjC domain-containing protein</fullName>
    </recommendedName>
</protein>
<evidence type="ECO:0000313" key="2">
    <source>
        <dbReference type="EMBL" id="ODS22853.1"/>
    </source>
</evidence>
<dbReference type="SUPFAM" id="SSF51197">
    <property type="entry name" value="Clavaminate synthase-like"/>
    <property type="match status" value="1"/>
</dbReference>
<dbReference type="EMBL" id="MDLC01000049">
    <property type="protein sequence ID" value="ODS22853.1"/>
    <property type="molecule type" value="Genomic_DNA"/>
</dbReference>
<evidence type="ECO:0000259" key="1">
    <source>
        <dbReference type="PROSITE" id="PS51184"/>
    </source>
</evidence>
<name>A0A1D2QMR3_9GAMM</name>
<dbReference type="Pfam" id="PF13621">
    <property type="entry name" value="Cupin_8"/>
    <property type="match status" value="1"/>
</dbReference>
<dbReference type="InterPro" id="IPR041667">
    <property type="entry name" value="Cupin_8"/>
</dbReference>
<dbReference type="PANTHER" id="PTHR12461:SF105">
    <property type="entry name" value="HYPOXIA-INDUCIBLE FACTOR 1-ALPHA INHIBITOR"/>
    <property type="match status" value="1"/>
</dbReference>
<evidence type="ECO:0000313" key="3">
    <source>
        <dbReference type="Proteomes" id="UP000242502"/>
    </source>
</evidence>
<feature type="domain" description="JmjC" evidence="1">
    <location>
        <begin position="94"/>
        <end position="244"/>
    </location>
</feature>
<organism evidence="2 3">
    <name type="scientific">Candidatus Endobugula sertula</name>
    <name type="common">Bugula neritina bacterial symbiont</name>
    <dbReference type="NCBI Taxonomy" id="62101"/>
    <lineage>
        <taxon>Bacteria</taxon>
        <taxon>Pseudomonadati</taxon>
        <taxon>Pseudomonadota</taxon>
        <taxon>Gammaproteobacteria</taxon>
        <taxon>Cellvibrionales</taxon>
        <taxon>Cellvibrionaceae</taxon>
        <taxon>Candidatus Endobugula</taxon>
    </lineage>
</organism>
<sequence>MKLVEKISAKNTDDFLYAYSNKRPVLIEDLLESSIEIDLTESSLYQNIKVEIMNEYSSHFASENTFIQESKVVSLCSYMDYITEHPDTTLCVREYNTPKNIIDKIGIPKIVTDNFSDEVTSNLFVANAGNKAQLHFDGDHRHVILYQVSGRKRGILFEPSSGNGLFPVLNQSWVNLEQLDDEQLKHFVAMNNGYIVNLKPGDALYFPMMMWHHFSYIDTGMSVNFRFGRKDNNDLLYRYVHADKYLQNLSWHIYNERSDIVDIDFIMSGVKSILTEFDESPVHKREIMRTFFKFLCEEYDIYHEENIYSVSEDEIINTTSSLNAISSQPYHFHNWVKYNNAERMLKSLVEMAS</sequence>
<dbReference type="PANTHER" id="PTHR12461">
    <property type="entry name" value="HYPOXIA-INDUCIBLE FACTOR 1 ALPHA INHIBITOR-RELATED"/>
    <property type="match status" value="1"/>
</dbReference>
<dbReference type="Gene3D" id="2.60.120.650">
    <property type="entry name" value="Cupin"/>
    <property type="match status" value="1"/>
</dbReference>
<dbReference type="AlphaFoldDB" id="A0A1D2QMR3"/>
<reference evidence="2 3" key="1">
    <citation type="journal article" date="2016" name="Appl. Environ. Microbiol.">
        <title>Lack of Overt Genome Reduction in the Bryostatin-Producing Bryozoan Symbiont "Candidatus Endobugula sertula".</title>
        <authorList>
            <person name="Miller I.J."/>
            <person name="Vanee N."/>
            <person name="Fong S.S."/>
            <person name="Lim-Fong G.E."/>
            <person name="Kwan J.C."/>
        </authorList>
    </citation>
    <scope>NUCLEOTIDE SEQUENCE [LARGE SCALE GENOMIC DNA]</scope>
    <source>
        <strain evidence="2">AB1-4</strain>
    </source>
</reference>
<comment type="caution">
    <text evidence="2">The sequence shown here is derived from an EMBL/GenBank/DDBJ whole genome shotgun (WGS) entry which is preliminary data.</text>
</comment>
<dbReference type="InterPro" id="IPR003347">
    <property type="entry name" value="JmjC_dom"/>
</dbReference>
<dbReference type="Proteomes" id="UP000242502">
    <property type="component" value="Unassembled WGS sequence"/>
</dbReference>
<gene>
    <name evidence="2" type="ORF">AB835_11895</name>
</gene>
<dbReference type="SMART" id="SM00558">
    <property type="entry name" value="JmjC"/>
    <property type="match status" value="1"/>
</dbReference>
<proteinExistence type="predicted"/>